<keyword evidence="5" id="KW-0547">Nucleotide-binding</keyword>
<evidence type="ECO:0000256" key="4">
    <source>
        <dbReference type="ARBA" id="ARBA00022475"/>
    </source>
</evidence>
<dbReference type="GeneID" id="93711731"/>
<feature type="domain" description="ABC transporter" evidence="9">
    <location>
        <begin position="303"/>
        <end position="537"/>
    </location>
</feature>
<keyword evidence="10" id="KW-0378">Hydrolase</keyword>
<evidence type="ECO:0000256" key="1">
    <source>
        <dbReference type="ARBA" id="ARBA00004202"/>
    </source>
</evidence>
<keyword evidence="6 10" id="KW-0067">ATP-binding</keyword>
<evidence type="ECO:0000313" key="11">
    <source>
        <dbReference type="Proteomes" id="UP000182762"/>
    </source>
</evidence>
<dbReference type="InterPro" id="IPR003593">
    <property type="entry name" value="AAA+_ATPase"/>
</dbReference>
<comment type="similarity">
    <text evidence="2">Belongs to the ABC transporter superfamily.</text>
</comment>
<dbReference type="EMBL" id="FOXX01000007">
    <property type="protein sequence ID" value="SFQ73341.1"/>
    <property type="molecule type" value="Genomic_DNA"/>
</dbReference>
<comment type="caution">
    <text evidence="10">The sequence shown here is derived from an EMBL/GenBank/DDBJ whole genome shotgun (WGS) entry which is preliminary data.</text>
</comment>
<keyword evidence="8" id="KW-0472">Membrane</keyword>
<keyword evidence="7" id="KW-1278">Translocase</keyword>
<dbReference type="InterPro" id="IPR003439">
    <property type="entry name" value="ABC_transporter-like_ATP-bd"/>
</dbReference>
<protein>
    <submittedName>
        <fullName evidence="10">Energy-coupling factor transport system ATP-binding protein</fullName>
    </submittedName>
</protein>
<comment type="subcellular location">
    <subcellularLocation>
        <location evidence="1">Cell membrane</location>
        <topology evidence="1">Peripheral membrane protein</topology>
    </subcellularLocation>
</comment>
<dbReference type="GO" id="GO:0005524">
    <property type="term" value="F:ATP binding"/>
    <property type="evidence" value="ECO:0007669"/>
    <property type="project" value="UniProtKB-KW"/>
</dbReference>
<sequence length="557" mass="62614">MIENQLPLNVKNVSFSFEEDEEKKLQNISFSASKGDSIFVLGPSGAGKSTLTFCLNGLYPEAVDGSLNGEVQIFGRDLSSFEAGEACQRVGVVFQNPDNQFCMLTLEDEVAFGLENINYPTENMEERIDEVLSLVGLLPYKQSSISILSGGQKQKLALACVLALQPDILILDEPTANLDPASTKELVSLVSTLQEEYKFTLLVIEHKLDDWVHLIKRCLVFNKDGEMILDTSLEDCFKHHYELLIEHGTWIPHISSLAYTGIEKGWYKQGALPLSMEEFIKGLQSPPPFFNREKNEREKETLIDVQNVSFSYQKKGPSLLNNLSFKIGRGEIVALIGTNGAGKSTLSTLLSRLKKPSSGQILLENKNLKEWDEKALRRKTGYVFQNPEHQFVTDSVFEEVAFGLRLQGLLEEEITEKTKHVLEAFRLLHVRDQNPFSLSQGQKRRLSVATMLVDEQSFLILDEPTFGQDAQTTKELLTLLDQRVKDGTTVLLITHDMELVHEKADRVLVLHEGKLLFNGQTESLWEEQALLQKASLDLPLEIKVQCALEKEGELLAT</sequence>
<dbReference type="SUPFAM" id="SSF52540">
    <property type="entry name" value="P-loop containing nucleoside triphosphate hydrolases"/>
    <property type="match status" value="2"/>
</dbReference>
<dbReference type="Gene3D" id="3.40.50.300">
    <property type="entry name" value="P-loop containing nucleotide triphosphate hydrolases"/>
    <property type="match status" value="2"/>
</dbReference>
<dbReference type="InterPro" id="IPR017871">
    <property type="entry name" value="ABC_transporter-like_CS"/>
</dbReference>
<dbReference type="PROSITE" id="PS00211">
    <property type="entry name" value="ABC_TRANSPORTER_1"/>
    <property type="match status" value="2"/>
</dbReference>
<keyword evidence="11" id="KW-1185">Reference proteome</keyword>
<dbReference type="CDD" id="cd03225">
    <property type="entry name" value="ABC_cobalt_CbiO_domain1"/>
    <property type="match status" value="2"/>
</dbReference>
<dbReference type="Proteomes" id="UP000182762">
    <property type="component" value="Unassembled WGS sequence"/>
</dbReference>
<evidence type="ECO:0000256" key="3">
    <source>
        <dbReference type="ARBA" id="ARBA00022448"/>
    </source>
</evidence>
<dbReference type="InterPro" id="IPR050095">
    <property type="entry name" value="ECF_ABC_transporter_ATP-bd"/>
</dbReference>
<dbReference type="InterPro" id="IPR015856">
    <property type="entry name" value="ABC_transpr_CbiO/EcfA_su"/>
</dbReference>
<evidence type="ECO:0000256" key="8">
    <source>
        <dbReference type="ARBA" id="ARBA00023136"/>
    </source>
</evidence>
<evidence type="ECO:0000256" key="7">
    <source>
        <dbReference type="ARBA" id="ARBA00022967"/>
    </source>
</evidence>
<dbReference type="PANTHER" id="PTHR43553:SF19">
    <property type="entry name" value="HMP_THIAMINE IMPORT ATP-BINDING PROTEIN YKOD-RELATED"/>
    <property type="match status" value="1"/>
</dbReference>
<evidence type="ECO:0000313" key="10">
    <source>
        <dbReference type="EMBL" id="SFQ73341.1"/>
    </source>
</evidence>
<evidence type="ECO:0000256" key="2">
    <source>
        <dbReference type="ARBA" id="ARBA00005417"/>
    </source>
</evidence>
<keyword evidence="4" id="KW-1003">Cell membrane</keyword>
<dbReference type="InterPro" id="IPR027417">
    <property type="entry name" value="P-loop_NTPase"/>
</dbReference>
<feature type="domain" description="ABC transporter" evidence="9">
    <location>
        <begin position="8"/>
        <end position="249"/>
    </location>
</feature>
<dbReference type="Pfam" id="PF00005">
    <property type="entry name" value="ABC_tran"/>
    <property type="match status" value="2"/>
</dbReference>
<evidence type="ECO:0000256" key="6">
    <source>
        <dbReference type="ARBA" id="ARBA00022840"/>
    </source>
</evidence>
<dbReference type="NCBIfam" id="NF010167">
    <property type="entry name" value="PRK13648.1"/>
    <property type="match status" value="2"/>
</dbReference>
<dbReference type="SMART" id="SM00382">
    <property type="entry name" value="AAA"/>
    <property type="match status" value="2"/>
</dbReference>
<proteinExistence type="inferred from homology"/>
<dbReference type="PANTHER" id="PTHR43553">
    <property type="entry name" value="HEAVY METAL TRANSPORTER"/>
    <property type="match status" value="1"/>
</dbReference>
<accession>A0A1I6AXA2</accession>
<name>A0A1I6AXA2_9BACI</name>
<dbReference type="PROSITE" id="PS50893">
    <property type="entry name" value="ABC_TRANSPORTER_2"/>
    <property type="match status" value="2"/>
</dbReference>
<gene>
    <name evidence="10" type="ORF">SAMN02745910_03112</name>
</gene>
<dbReference type="GO" id="GO:0016787">
    <property type="term" value="F:hydrolase activity"/>
    <property type="evidence" value="ECO:0007669"/>
    <property type="project" value="UniProtKB-KW"/>
</dbReference>
<evidence type="ECO:0000259" key="9">
    <source>
        <dbReference type="PROSITE" id="PS50893"/>
    </source>
</evidence>
<reference evidence="10 11" key="1">
    <citation type="submission" date="2016-10" db="EMBL/GenBank/DDBJ databases">
        <authorList>
            <person name="Varghese N."/>
            <person name="Submissions S."/>
        </authorList>
    </citation>
    <scope>NUCLEOTIDE SEQUENCE [LARGE SCALE GENOMIC DNA]</scope>
    <source>
        <strain evidence="10 11">DSM 13796</strain>
    </source>
</reference>
<dbReference type="RefSeq" id="WP_061803372.1">
    <property type="nucleotide sequence ID" value="NZ_FOXX01000007.1"/>
</dbReference>
<keyword evidence="3" id="KW-0813">Transport</keyword>
<evidence type="ECO:0000256" key="5">
    <source>
        <dbReference type="ARBA" id="ARBA00022741"/>
    </source>
</evidence>
<organism evidence="10 11">
    <name type="scientific">Priestia endophytica DSM 13796</name>
    <dbReference type="NCBI Taxonomy" id="1121089"/>
    <lineage>
        <taxon>Bacteria</taxon>
        <taxon>Bacillati</taxon>
        <taxon>Bacillota</taxon>
        <taxon>Bacilli</taxon>
        <taxon>Bacillales</taxon>
        <taxon>Bacillaceae</taxon>
        <taxon>Priestia</taxon>
    </lineage>
</organism>